<evidence type="ECO:0000313" key="2">
    <source>
        <dbReference type="EMBL" id="KAF2107887.1"/>
    </source>
</evidence>
<feature type="compositionally biased region" description="Polar residues" evidence="1">
    <location>
        <begin position="224"/>
        <end position="235"/>
    </location>
</feature>
<proteinExistence type="predicted"/>
<feature type="region of interest" description="Disordered" evidence="1">
    <location>
        <begin position="144"/>
        <end position="260"/>
    </location>
</feature>
<dbReference type="OrthoDB" id="3767798at2759"/>
<accession>A0A6A5YNF0</accession>
<dbReference type="Gene3D" id="2.30.30.140">
    <property type="match status" value="1"/>
</dbReference>
<dbReference type="Proteomes" id="UP000799770">
    <property type="component" value="Unassembled WGS sequence"/>
</dbReference>
<sequence length="484" mass="55249">MATAGPGDYVLISSFIPDMPQWPAVVVTEGDIPVHLREGRPQIYNKPVLLMGHLKFHWAPVGDIHPLYDTQCPQEESRDRAKLERAYADVLDAWINDWQASHWINLRKQNQEINQSTPAKEQRRSMNEHEDELYARAIQASLDDLQTGKRARPPSVTPEDTAAKRRRPLELPRLHSSTSETGSPSRSPPKRRIDFHNNLRDIGFGGSSRSRSRTLGPDDGTVDSGGNSTAVTLSQRIRKTKESSSSLRQPKGHQSHFRAQINDSDDLATDEGWVEFRIGPERKPYFLRYELIQERSYFTGTNAHGLHCLLPKEGGGWIFDRPWLVDIKEEDFQFLAQFLENGDFGVIRVETDADRELAYAGCAAAWHVAATFGAEDMLEHIVAKFTSTMPWEEKEIFVFAKIVYRTDAVPLPAIDMMKDMLLDFIAAHYDNYLKNDATELAEFQRHSHDFQRDLLKRRLYMLDAGNEDDAREVVEEEAYKQANA</sequence>
<keyword evidence="3" id="KW-1185">Reference proteome</keyword>
<evidence type="ECO:0000313" key="3">
    <source>
        <dbReference type="Proteomes" id="UP000799770"/>
    </source>
</evidence>
<organism evidence="2 3">
    <name type="scientific">Lophiotrema nucula</name>
    <dbReference type="NCBI Taxonomy" id="690887"/>
    <lineage>
        <taxon>Eukaryota</taxon>
        <taxon>Fungi</taxon>
        <taxon>Dikarya</taxon>
        <taxon>Ascomycota</taxon>
        <taxon>Pezizomycotina</taxon>
        <taxon>Dothideomycetes</taxon>
        <taxon>Pleosporomycetidae</taxon>
        <taxon>Pleosporales</taxon>
        <taxon>Lophiotremataceae</taxon>
        <taxon>Lophiotrema</taxon>
    </lineage>
</organism>
<feature type="compositionally biased region" description="Low complexity" evidence="1">
    <location>
        <begin position="176"/>
        <end position="185"/>
    </location>
</feature>
<dbReference type="EMBL" id="ML977351">
    <property type="protein sequence ID" value="KAF2107887.1"/>
    <property type="molecule type" value="Genomic_DNA"/>
</dbReference>
<dbReference type="AlphaFoldDB" id="A0A6A5YNF0"/>
<reference evidence="2" key="1">
    <citation type="journal article" date="2020" name="Stud. Mycol.">
        <title>101 Dothideomycetes genomes: a test case for predicting lifestyles and emergence of pathogens.</title>
        <authorList>
            <person name="Haridas S."/>
            <person name="Albert R."/>
            <person name="Binder M."/>
            <person name="Bloem J."/>
            <person name="Labutti K."/>
            <person name="Salamov A."/>
            <person name="Andreopoulos B."/>
            <person name="Baker S."/>
            <person name="Barry K."/>
            <person name="Bills G."/>
            <person name="Bluhm B."/>
            <person name="Cannon C."/>
            <person name="Castanera R."/>
            <person name="Culley D."/>
            <person name="Daum C."/>
            <person name="Ezra D."/>
            <person name="Gonzalez J."/>
            <person name="Henrissat B."/>
            <person name="Kuo A."/>
            <person name="Liang C."/>
            <person name="Lipzen A."/>
            <person name="Lutzoni F."/>
            <person name="Magnuson J."/>
            <person name="Mondo S."/>
            <person name="Nolan M."/>
            <person name="Ohm R."/>
            <person name="Pangilinan J."/>
            <person name="Park H.-J."/>
            <person name="Ramirez L."/>
            <person name="Alfaro M."/>
            <person name="Sun H."/>
            <person name="Tritt A."/>
            <person name="Yoshinaga Y."/>
            <person name="Zwiers L.-H."/>
            <person name="Turgeon B."/>
            <person name="Goodwin S."/>
            <person name="Spatafora J."/>
            <person name="Crous P."/>
            <person name="Grigoriev I."/>
        </authorList>
    </citation>
    <scope>NUCLEOTIDE SEQUENCE</scope>
    <source>
        <strain evidence="2">CBS 627.86</strain>
    </source>
</reference>
<evidence type="ECO:0000256" key="1">
    <source>
        <dbReference type="SAM" id="MobiDB-lite"/>
    </source>
</evidence>
<name>A0A6A5YNF0_9PLEO</name>
<protein>
    <recommendedName>
        <fullName evidence="4">PWWP domain-containing protein</fullName>
    </recommendedName>
</protein>
<gene>
    <name evidence="2" type="ORF">BDV96DRAFT_289558</name>
</gene>
<dbReference type="SUPFAM" id="SSF63748">
    <property type="entry name" value="Tudor/PWWP/MBT"/>
    <property type="match status" value="1"/>
</dbReference>
<evidence type="ECO:0008006" key="4">
    <source>
        <dbReference type="Google" id="ProtNLM"/>
    </source>
</evidence>